<dbReference type="GO" id="GO:0005634">
    <property type="term" value="C:nucleus"/>
    <property type="evidence" value="ECO:0007669"/>
    <property type="project" value="TreeGrafter"/>
</dbReference>
<proteinExistence type="predicted"/>
<keyword evidence="8" id="KW-0472">Membrane</keyword>
<reference evidence="10 11" key="1">
    <citation type="journal article" date="2012" name="BMC Genomics">
        <title>Comparative genomic analysis of human infective Trypanosoma cruzi lineages with the bat-restricted subspecies T. cruzi marinkellei.</title>
        <authorList>
            <person name="Franzen O."/>
            <person name="Talavera-Lopez C."/>
            <person name="Ochaya S."/>
            <person name="Butler C.E."/>
            <person name="Messenger L.A."/>
            <person name="Lewis M.D."/>
            <person name="Llewellyn M.S."/>
            <person name="Marinkelle C.J."/>
            <person name="Tyler K.M."/>
            <person name="Miles M.A."/>
            <person name="Andersson B."/>
        </authorList>
    </citation>
    <scope>NUCLEOTIDE SEQUENCE [LARGE SCALE GENOMIC DNA]</scope>
    <source>
        <strain evidence="10 11">B7</strain>
    </source>
</reference>
<dbReference type="PANTHER" id="PTHR13563:SF13">
    <property type="entry name" value="TRNA METHYLTRANSFERASE 10 HOMOLOG A"/>
    <property type="match status" value="1"/>
</dbReference>
<accession>K2P9H5</accession>
<feature type="domain" description="SAM-dependent MTase TRM10-type" evidence="9">
    <location>
        <begin position="187"/>
        <end position="387"/>
    </location>
</feature>
<dbReference type="CDD" id="cd18089">
    <property type="entry name" value="SPOUT_Trm10-like"/>
    <property type="match status" value="1"/>
</dbReference>
<comment type="catalytic activity">
    <reaction evidence="5">
        <text>guanosine(9) in tRNA + S-adenosyl-L-methionine = N(1)-methylguanosine(9) in tRNA + S-adenosyl-L-homocysteine + H(+)</text>
        <dbReference type="Rhea" id="RHEA:43156"/>
        <dbReference type="Rhea" id="RHEA-COMP:10367"/>
        <dbReference type="Rhea" id="RHEA-COMP:10368"/>
        <dbReference type="ChEBI" id="CHEBI:15378"/>
        <dbReference type="ChEBI" id="CHEBI:57856"/>
        <dbReference type="ChEBI" id="CHEBI:59789"/>
        <dbReference type="ChEBI" id="CHEBI:73542"/>
        <dbReference type="ChEBI" id="CHEBI:74269"/>
        <dbReference type="EC" id="2.1.1.221"/>
    </reaction>
</comment>
<evidence type="ECO:0000256" key="8">
    <source>
        <dbReference type="SAM" id="Phobius"/>
    </source>
</evidence>
<keyword evidence="11" id="KW-1185">Reference proteome</keyword>
<keyword evidence="3" id="KW-0808">Transferase</keyword>
<evidence type="ECO:0000256" key="1">
    <source>
        <dbReference type="ARBA" id="ARBA00012797"/>
    </source>
</evidence>
<dbReference type="Proteomes" id="UP000007350">
    <property type="component" value="Unassembled WGS sequence"/>
</dbReference>
<name>K2P9H5_TRYCR</name>
<sequence length="427" mass="49138">MHYPKAYLRCMDTILSSSFISFFLFVYLRVSLFLTRRGGWVPTESYGQQDPAEPAVDGCCFCHFFLMAITFFRPLQRCAFTARDTRNYALFFPFFLSLASNARQGRGGRGREPAIPKKKGQTWTAEEQSAYWQAKKVERKRRSKEAAAQRRELQQKEWEELDDKERERRRAEAIAVHERRRALEAKEHAKCVQHLADVSLPVLVFDLSFAWCMTAADCRSTVSQIKFSYSALRRHAFPMRPVITSVNGNETIETGAHSELLRSLCAFEGFRRYPFQIHEAHWSTIYKKEQVVFLTADTENVLERLDPGTVYIVGAFVDHNARKFLTRDAARRHGVRMARLPLEESMEVGNRCKVLTVNHVVEVLCRYADCGEWRSAFDVLPTRRVNAARQKRSRALNGGVISVSSDNDGAELHGNDERRHDDVMPQA</sequence>
<dbReference type="InterPro" id="IPR007356">
    <property type="entry name" value="tRNA_m1G_MeTrfase_euk"/>
</dbReference>
<evidence type="ECO:0000313" key="10">
    <source>
        <dbReference type="EMBL" id="EKF37747.1"/>
    </source>
</evidence>
<dbReference type="GO" id="GO:0002939">
    <property type="term" value="P:tRNA N1-guanine methylation"/>
    <property type="evidence" value="ECO:0007669"/>
    <property type="project" value="TreeGrafter"/>
</dbReference>
<dbReference type="EMBL" id="AHKC01008354">
    <property type="protein sequence ID" value="EKF37747.1"/>
    <property type="molecule type" value="Genomic_DNA"/>
</dbReference>
<evidence type="ECO:0000256" key="3">
    <source>
        <dbReference type="ARBA" id="ARBA00022679"/>
    </source>
</evidence>
<dbReference type="InterPro" id="IPR038459">
    <property type="entry name" value="MT_TRM10-typ_sf"/>
</dbReference>
<dbReference type="OrthoDB" id="278300at2759"/>
<dbReference type="InterPro" id="IPR028564">
    <property type="entry name" value="MT_TRM10-typ"/>
</dbReference>
<evidence type="ECO:0000259" key="9">
    <source>
        <dbReference type="PROSITE" id="PS51675"/>
    </source>
</evidence>
<evidence type="ECO:0000313" key="11">
    <source>
        <dbReference type="Proteomes" id="UP000007350"/>
    </source>
</evidence>
<dbReference type="GO" id="GO:0052905">
    <property type="term" value="F:tRNA (guanosine(9)-N1)-methyltransferase activity"/>
    <property type="evidence" value="ECO:0007669"/>
    <property type="project" value="UniProtKB-EC"/>
</dbReference>
<feature type="transmembrane region" description="Helical" evidence="8">
    <location>
        <begin position="6"/>
        <end position="28"/>
    </location>
</feature>
<protein>
    <recommendedName>
        <fullName evidence="1">tRNA (guanine(9)-N(1))-methyltransferase</fullName>
        <ecNumber evidence="1">2.1.1.221</ecNumber>
    </recommendedName>
</protein>
<evidence type="ECO:0000256" key="2">
    <source>
        <dbReference type="ARBA" id="ARBA00022603"/>
    </source>
</evidence>
<dbReference type="GO" id="GO:0000049">
    <property type="term" value="F:tRNA binding"/>
    <property type="evidence" value="ECO:0007669"/>
    <property type="project" value="TreeGrafter"/>
</dbReference>
<feature type="coiled-coil region" evidence="6">
    <location>
        <begin position="137"/>
        <end position="181"/>
    </location>
</feature>
<keyword evidence="2" id="KW-0489">Methyltransferase</keyword>
<keyword evidence="6" id="KW-0175">Coiled coil</keyword>
<keyword evidence="8" id="KW-0812">Transmembrane</keyword>
<dbReference type="PROSITE" id="PS51675">
    <property type="entry name" value="SAM_MT_TRM10"/>
    <property type="match status" value="1"/>
</dbReference>
<dbReference type="AlphaFoldDB" id="K2P9H5"/>
<feature type="compositionally biased region" description="Basic and acidic residues" evidence="7">
    <location>
        <begin position="410"/>
        <end position="427"/>
    </location>
</feature>
<feature type="region of interest" description="Disordered" evidence="7">
    <location>
        <begin position="398"/>
        <end position="427"/>
    </location>
</feature>
<evidence type="ECO:0000256" key="6">
    <source>
        <dbReference type="SAM" id="Coils"/>
    </source>
</evidence>
<keyword evidence="8" id="KW-1133">Transmembrane helix</keyword>
<dbReference type="PANTHER" id="PTHR13563">
    <property type="entry name" value="TRNA (GUANINE-9-) METHYLTRANSFERASE"/>
    <property type="match status" value="1"/>
</dbReference>
<evidence type="ECO:0000256" key="7">
    <source>
        <dbReference type="SAM" id="MobiDB-lite"/>
    </source>
</evidence>
<dbReference type="Gene3D" id="3.40.1280.30">
    <property type="match status" value="1"/>
</dbReference>
<organism evidence="10 11">
    <name type="scientific">Trypanosoma cruzi marinkellei</name>
    <dbReference type="NCBI Taxonomy" id="85056"/>
    <lineage>
        <taxon>Eukaryota</taxon>
        <taxon>Discoba</taxon>
        <taxon>Euglenozoa</taxon>
        <taxon>Kinetoplastea</taxon>
        <taxon>Metakinetoplastina</taxon>
        <taxon>Trypanosomatida</taxon>
        <taxon>Trypanosomatidae</taxon>
        <taxon>Trypanosoma</taxon>
        <taxon>Schizotrypanum</taxon>
    </lineage>
</organism>
<evidence type="ECO:0000256" key="5">
    <source>
        <dbReference type="ARBA" id="ARBA00048434"/>
    </source>
</evidence>
<comment type="caution">
    <text evidence="10">The sequence shown here is derived from an EMBL/GenBank/DDBJ whole genome shotgun (WGS) entry which is preliminary data.</text>
</comment>
<dbReference type="EC" id="2.1.1.221" evidence="1"/>
<feature type="region of interest" description="Disordered" evidence="7">
    <location>
        <begin position="104"/>
        <end position="123"/>
    </location>
</feature>
<evidence type="ECO:0000256" key="4">
    <source>
        <dbReference type="ARBA" id="ARBA00022691"/>
    </source>
</evidence>
<keyword evidence="4" id="KW-0949">S-adenosyl-L-methionine</keyword>
<gene>
    <name evidence="10" type="ORF">MOQ_002055</name>
</gene>